<keyword evidence="4" id="KW-1185">Reference proteome</keyword>
<dbReference type="Gene3D" id="3.40.50.2000">
    <property type="entry name" value="Glycogen Phosphorylase B"/>
    <property type="match status" value="2"/>
</dbReference>
<proteinExistence type="predicted"/>
<dbReference type="Pfam" id="PF13439">
    <property type="entry name" value="Glyco_transf_4"/>
    <property type="match status" value="1"/>
</dbReference>
<dbReference type="InterPro" id="IPR028098">
    <property type="entry name" value="Glyco_trans_4-like_N"/>
</dbReference>
<comment type="caution">
    <text evidence="3">The sequence shown here is derived from an EMBL/GenBank/DDBJ whole genome shotgun (WGS) entry which is preliminary data.</text>
</comment>
<reference evidence="3 4" key="1">
    <citation type="submission" date="2014-07" db="EMBL/GenBank/DDBJ databases">
        <authorList>
            <person name="McCorrison J."/>
            <person name="Sanka R."/>
            <person name="Torralba M."/>
            <person name="Gillis M."/>
            <person name="Haft D.H."/>
            <person name="Methe B."/>
            <person name="Sutton G."/>
            <person name="Nelson K.E."/>
        </authorList>
    </citation>
    <scope>NUCLEOTIDE SEQUENCE [LARGE SCALE GENOMIC DNA]</scope>
    <source>
        <strain evidence="3 4">DNF00058</strain>
    </source>
</reference>
<dbReference type="InterPro" id="IPR001296">
    <property type="entry name" value="Glyco_trans_1"/>
</dbReference>
<organism evidence="3 4">
    <name type="scientific">Prevotella amnii DNF00058</name>
    <dbReference type="NCBI Taxonomy" id="1401066"/>
    <lineage>
        <taxon>Bacteria</taxon>
        <taxon>Pseudomonadati</taxon>
        <taxon>Bacteroidota</taxon>
        <taxon>Bacteroidia</taxon>
        <taxon>Bacteroidales</taxon>
        <taxon>Prevotellaceae</taxon>
        <taxon>Prevotella</taxon>
    </lineage>
</organism>
<feature type="domain" description="Glycosyltransferase subfamily 4-like N-terminal" evidence="2">
    <location>
        <begin position="13"/>
        <end position="171"/>
    </location>
</feature>
<accession>A0A096CAT7</accession>
<name>A0A096CAT7_9BACT</name>
<dbReference type="SUPFAM" id="SSF53756">
    <property type="entry name" value="UDP-Glycosyltransferase/glycogen phosphorylase"/>
    <property type="match status" value="1"/>
</dbReference>
<dbReference type="GO" id="GO:0016757">
    <property type="term" value="F:glycosyltransferase activity"/>
    <property type="evidence" value="ECO:0007669"/>
    <property type="project" value="InterPro"/>
</dbReference>
<sequence length="358" mass="41025">MRILHVITSLETGGAENLISEMVPLLKRKGVEVDVLTFIGGETPFYKKLRKNGINVYSLARKGSVYRVGFIFKIFPFLKKYDIIHTHNTACQLFVALAKMIIPCKCKLVTTEHSTENRRRSKWWLKPFDKWMYSRYEKIISISEIATKLLIDYIGYDSKVITIPNGVNIERFHSATPNKEYKKEGDVIISMVAGFRVGKDQDTLIKALQYLPTNYKVWLLGDGVRRNEIDNLISKLSLRERVRLFGIRSDVPELLQASDVIVMSSRYEGLSLASIEGMSVNKPFIASDVKGLHQTTIGAGILFPYQNDRKLAEEILKLMEDSLYYQQVARACYKRAQLFDIDTTVNGYLEVYNNLLLQ</sequence>
<evidence type="ECO:0000313" key="4">
    <source>
        <dbReference type="Proteomes" id="UP000029614"/>
    </source>
</evidence>
<dbReference type="OrthoDB" id="7560678at2"/>
<evidence type="ECO:0000259" key="2">
    <source>
        <dbReference type="Pfam" id="PF13439"/>
    </source>
</evidence>
<dbReference type="PANTHER" id="PTHR12526:SF630">
    <property type="entry name" value="GLYCOSYLTRANSFERASE"/>
    <property type="match status" value="1"/>
</dbReference>
<dbReference type="AlphaFoldDB" id="A0A096CAT7"/>
<dbReference type="RefSeq" id="WP_036855329.1">
    <property type="nucleotide sequence ID" value="NZ_JRNU01000018.1"/>
</dbReference>
<protein>
    <submittedName>
        <fullName evidence="3">Polysaccharide biosynthesis protein</fullName>
    </submittedName>
</protein>
<dbReference type="Proteomes" id="UP000029614">
    <property type="component" value="Unassembled WGS sequence"/>
</dbReference>
<dbReference type="EMBL" id="JRNU01000018">
    <property type="protein sequence ID" value="KGF52052.1"/>
    <property type="molecule type" value="Genomic_DNA"/>
</dbReference>
<evidence type="ECO:0000259" key="1">
    <source>
        <dbReference type="Pfam" id="PF00534"/>
    </source>
</evidence>
<dbReference type="Pfam" id="PF00534">
    <property type="entry name" value="Glycos_transf_1"/>
    <property type="match status" value="1"/>
</dbReference>
<gene>
    <name evidence="3" type="ORF">HMPREF9302_05160</name>
</gene>
<dbReference type="PANTHER" id="PTHR12526">
    <property type="entry name" value="GLYCOSYLTRANSFERASE"/>
    <property type="match status" value="1"/>
</dbReference>
<evidence type="ECO:0000313" key="3">
    <source>
        <dbReference type="EMBL" id="KGF52052.1"/>
    </source>
</evidence>
<feature type="domain" description="Glycosyl transferase family 1" evidence="1">
    <location>
        <begin position="178"/>
        <end position="334"/>
    </location>
</feature>